<feature type="domain" description="Radical SAM core" evidence="7">
    <location>
        <begin position="101"/>
        <end position="332"/>
    </location>
</feature>
<comment type="cofactor">
    <cofactor evidence="1">
        <name>[4Fe-4S] cluster</name>
        <dbReference type="ChEBI" id="CHEBI:49883"/>
    </cofactor>
</comment>
<dbReference type="InterPro" id="IPR034474">
    <property type="entry name" value="Methyltransferase_Class_D"/>
</dbReference>
<reference evidence="9" key="1">
    <citation type="submission" date="2016-11" db="EMBL/GenBank/DDBJ databases">
        <authorList>
            <person name="Jaros S."/>
            <person name="Januszkiewicz K."/>
            <person name="Wedrychowicz H."/>
        </authorList>
    </citation>
    <scope>NUCLEOTIDE SEQUENCE [LARGE SCALE GENOMIC DNA]</scope>
    <source>
        <strain evidence="9">DSM 7057</strain>
    </source>
</reference>
<evidence type="ECO:0000313" key="9">
    <source>
        <dbReference type="Proteomes" id="UP000182680"/>
    </source>
</evidence>
<dbReference type="RefSeq" id="WP_232088680.1">
    <property type="nucleotide sequence ID" value="NZ_FPIW01000004.1"/>
</dbReference>
<gene>
    <name evidence="8" type="ORF">SAMN02910291_00421</name>
</gene>
<dbReference type="Proteomes" id="UP000182680">
    <property type="component" value="Unassembled WGS sequence"/>
</dbReference>
<dbReference type="Pfam" id="PF23545">
    <property type="entry name" value="Zn_ribbon_HMPTM"/>
    <property type="match status" value="1"/>
</dbReference>
<protein>
    <recommendedName>
        <fullName evidence="7">Radical SAM core domain-containing protein</fullName>
    </recommendedName>
</protein>
<dbReference type="SUPFAM" id="SSF102114">
    <property type="entry name" value="Radical SAM enzymes"/>
    <property type="match status" value="1"/>
</dbReference>
<proteinExistence type="predicted"/>
<evidence type="ECO:0000256" key="2">
    <source>
        <dbReference type="ARBA" id="ARBA00022691"/>
    </source>
</evidence>
<dbReference type="GO" id="GO:0003824">
    <property type="term" value="F:catalytic activity"/>
    <property type="evidence" value="ECO:0007669"/>
    <property type="project" value="InterPro"/>
</dbReference>
<dbReference type="SFLD" id="SFLDS00029">
    <property type="entry name" value="Radical_SAM"/>
    <property type="match status" value="1"/>
</dbReference>
<name>A0AA94HQS3_DESDE</name>
<keyword evidence="5" id="KW-0411">Iron-sulfur</keyword>
<dbReference type="PROSITE" id="PS51918">
    <property type="entry name" value="RADICAL_SAM"/>
    <property type="match status" value="1"/>
</dbReference>
<dbReference type="AlphaFoldDB" id="A0AA94HQS3"/>
<dbReference type="SFLD" id="SFLDG01067">
    <property type="entry name" value="SPASM/twitch_domain_containing"/>
    <property type="match status" value="1"/>
</dbReference>
<accession>A0AA94HQS3</accession>
<evidence type="ECO:0000259" key="7">
    <source>
        <dbReference type="PROSITE" id="PS51918"/>
    </source>
</evidence>
<dbReference type="PANTHER" id="PTHR43306:SF1">
    <property type="entry name" value="7,8-DIHYDRO-6-HYDROXYMETHYLPTERIN DIMETHYLTRANSFERASE"/>
    <property type="match status" value="1"/>
</dbReference>
<dbReference type="Pfam" id="PF04055">
    <property type="entry name" value="Radical_SAM"/>
    <property type="match status" value="1"/>
</dbReference>
<dbReference type="GO" id="GO:0046872">
    <property type="term" value="F:metal ion binding"/>
    <property type="evidence" value="ECO:0007669"/>
    <property type="project" value="UniProtKB-KW"/>
</dbReference>
<organism evidence="8 9">
    <name type="scientific">Desulfovibrio desulfuricans</name>
    <dbReference type="NCBI Taxonomy" id="876"/>
    <lineage>
        <taxon>Bacteria</taxon>
        <taxon>Pseudomonadati</taxon>
        <taxon>Thermodesulfobacteriota</taxon>
        <taxon>Desulfovibrionia</taxon>
        <taxon>Desulfovibrionales</taxon>
        <taxon>Desulfovibrionaceae</taxon>
        <taxon>Desulfovibrio</taxon>
    </lineage>
</organism>
<dbReference type="InterPro" id="IPR013785">
    <property type="entry name" value="Aldolase_TIM"/>
</dbReference>
<keyword evidence="2" id="KW-0949">S-adenosyl-L-methionine</keyword>
<dbReference type="InterPro" id="IPR007197">
    <property type="entry name" value="rSAM"/>
</dbReference>
<evidence type="ECO:0000256" key="3">
    <source>
        <dbReference type="ARBA" id="ARBA00022723"/>
    </source>
</evidence>
<feature type="compositionally biased region" description="Low complexity" evidence="6">
    <location>
        <begin position="386"/>
        <end position="396"/>
    </location>
</feature>
<keyword evidence="3" id="KW-0479">Metal-binding</keyword>
<dbReference type="CDD" id="cd01335">
    <property type="entry name" value="Radical_SAM"/>
    <property type="match status" value="1"/>
</dbReference>
<keyword evidence="4" id="KW-0408">Iron</keyword>
<sequence>MILRRTQSLCPVCLRRVDAVYARSASDPRCVELRKTCPDHGGFSVPVWRIPQAAAWAGSDMYAMPDFEGWSRPKSPSYPLRPRTALDQGCPFDCGLCPSHAQHTCTGLVEVTMRCNMACPVCYAGAGNVSGTLSADPDLNCLAVQMDALKTASGPCNVQISGGEPTVREDLPAIIALARERAFGLVQVNTNGLRLAEEKGYAESLRQAGLDSVYLQWDGVSDAAFMKLRGRPCLDFKRRAVAACAAAGLGVVLVATLVRGVNDGEVGDLLRLALRLGPAVRGLHMQPAAFFGRYPWQLEEAPRLTLPEVMACLTEQAPELVRAGHFHPPGCENELCSFSAVYRRTDGVPAGDAQPDAALSGADATAAPSLQWLAHEGQPCCSPRTPSASGASAGVAPVPPAAHEGARKARQFVALHWRGDSSADAASATGMGEGSESCCGKNGSAPADQDGFSRFLSSAGAGQRFTLSAMAFQDALSLDVERVRGCCIHVLRRDGRMIPFCLHNLTARDGTRLYAEDADGNIDAPHPFTGTRLYAEDAP</sequence>
<evidence type="ECO:0000256" key="5">
    <source>
        <dbReference type="ARBA" id="ARBA00023014"/>
    </source>
</evidence>
<dbReference type="GO" id="GO:0051536">
    <property type="term" value="F:iron-sulfur cluster binding"/>
    <property type="evidence" value="ECO:0007669"/>
    <property type="project" value="UniProtKB-KW"/>
</dbReference>
<dbReference type="EMBL" id="FPIW01000004">
    <property type="protein sequence ID" value="SFW21461.1"/>
    <property type="molecule type" value="Genomic_DNA"/>
</dbReference>
<feature type="region of interest" description="Disordered" evidence="6">
    <location>
        <begin position="423"/>
        <end position="443"/>
    </location>
</feature>
<dbReference type="SFLD" id="SFLDG01100">
    <property type="entry name" value="methyltransferase_(Class_D)"/>
    <property type="match status" value="1"/>
</dbReference>
<evidence type="ECO:0000256" key="1">
    <source>
        <dbReference type="ARBA" id="ARBA00001966"/>
    </source>
</evidence>
<dbReference type="InterPro" id="IPR056488">
    <property type="entry name" value="Zn_ribbon_HMPTM"/>
</dbReference>
<evidence type="ECO:0000313" key="8">
    <source>
        <dbReference type="EMBL" id="SFW21461.1"/>
    </source>
</evidence>
<comment type="caution">
    <text evidence="8">The sequence shown here is derived from an EMBL/GenBank/DDBJ whole genome shotgun (WGS) entry which is preliminary data.</text>
</comment>
<evidence type="ECO:0000256" key="4">
    <source>
        <dbReference type="ARBA" id="ARBA00023004"/>
    </source>
</evidence>
<dbReference type="InterPro" id="IPR058240">
    <property type="entry name" value="rSAM_sf"/>
</dbReference>
<dbReference type="Gene3D" id="3.20.20.70">
    <property type="entry name" value="Aldolase class I"/>
    <property type="match status" value="1"/>
</dbReference>
<evidence type="ECO:0000256" key="6">
    <source>
        <dbReference type="SAM" id="MobiDB-lite"/>
    </source>
</evidence>
<dbReference type="PANTHER" id="PTHR43306">
    <property type="entry name" value="7,8-DIHYDRO-6-HYDROXYMETHYLPTERIN DIMETHYLTRANSFERASE"/>
    <property type="match status" value="1"/>
</dbReference>
<feature type="region of interest" description="Disordered" evidence="6">
    <location>
        <begin position="381"/>
        <end position="400"/>
    </location>
</feature>